<organism evidence="9">
    <name type="scientific">Leptonychotes weddellii papillomavirus 4</name>
    <dbReference type="NCBI Taxonomy" id="2077305"/>
    <lineage>
        <taxon>Viruses</taxon>
        <taxon>Monodnaviria</taxon>
        <taxon>Shotokuvirae</taxon>
        <taxon>Cossaviricota</taxon>
        <taxon>Papovaviricetes</taxon>
        <taxon>Zurhausenvirales</taxon>
        <taxon>Papillomaviridae</taxon>
    </lineage>
</organism>
<proteinExistence type="inferred from homology"/>
<dbReference type="GO" id="GO:0039620">
    <property type="term" value="C:T=7 icosahedral viral capsid"/>
    <property type="evidence" value="ECO:0007669"/>
    <property type="project" value="UniProtKB-KW"/>
</dbReference>
<dbReference type="Proteomes" id="UP000241730">
    <property type="component" value="Segment"/>
</dbReference>
<evidence type="ECO:0000256" key="7">
    <source>
        <dbReference type="ARBA" id="ARBA00023296"/>
    </source>
</evidence>
<dbReference type="Gene3D" id="2.60.175.20">
    <property type="entry name" value="Major capsid L1 (late) superfamily, Papillomavirus"/>
    <property type="match status" value="1"/>
</dbReference>
<evidence type="ECO:0000256" key="3">
    <source>
        <dbReference type="ARBA" id="ARBA00022581"/>
    </source>
</evidence>
<dbReference type="InterPro" id="IPR002210">
    <property type="entry name" value="Capsid_L1_Papillomavir"/>
</dbReference>
<keyword evidence="5 8" id="KW-0946">Virion</keyword>
<dbReference type="Pfam" id="PF00500">
    <property type="entry name" value="Late_protein_L1"/>
    <property type="match status" value="1"/>
</dbReference>
<keyword evidence="6 8" id="KW-0426">Late protein</keyword>
<dbReference type="InterPro" id="IPR036973">
    <property type="entry name" value="Capsid_L1_sf_Papillomavir"/>
</dbReference>
<evidence type="ECO:0000256" key="5">
    <source>
        <dbReference type="ARBA" id="ARBA00022844"/>
    </source>
</evidence>
<keyword evidence="4 8" id="KW-1161">Viral attachment to host cell</keyword>
<dbReference type="GO" id="GO:0046718">
    <property type="term" value="P:symbiont entry into host cell"/>
    <property type="evidence" value="ECO:0007669"/>
    <property type="project" value="UniProtKB-UniRule"/>
</dbReference>
<protein>
    <recommendedName>
        <fullName evidence="8">Major capsid protein L1</fullName>
    </recommendedName>
</protein>
<dbReference type="OrthoDB" id="5037at10239"/>
<dbReference type="InterPro" id="IPR011222">
    <property type="entry name" value="dsDNA_vir_gr_I_capsid"/>
</dbReference>
<keyword evidence="7 8" id="KW-1160">Virus entry into host cell</keyword>
<reference evidence="9" key="1">
    <citation type="submission" date="2017-11" db="EMBL/GenBank/DDBJ databases">
        <title>Diverse papillomaviruses identified in Weddell seals breeding on Ross ice shelf, Antarctica.</title>
        <authorList>
            <person name="Smeele Z."/>
            <person name="Burns J."/>
            <person name="Kraberger S."/>
            <person name="Fontenele R.S."/>
            <person name="Waits K."/>
            <person name="Stainton D."/>
            <person name="Van Doorsaler K."/>
            <person name="Varsani A."/>
        </authorList>
    </citation>
    <scope>NUCLEOTIDE SEQUENCE [LARGE SCALE GENOMIC DNA]</scope>
    <source>
        <strain evidence="9">12091</strain>
    </source>
</reference>
<dbReference type="GO" id="GO:0019062">
    <property type="term" value="P:virion attachment to host cell"/>
    <property type="evidence" value="ECO:0007669"/>
    <property type="project" value="UniProtKB-UniRule"/>
</dbReference>
<accession>A0A2I8B2R4</accession>
<keyword evidence="2 8" id="KW-0167">Capsid protein</keyword>
<evidence type="ECO:0000256" key="2">
    <source>
        <dbReference type="ARBA" id="ARBA00022561"/>
    </source>
</evidence>
<evidence type="ECO:0000256" key="6">
    <source>
        <dbReference type="ARBA" id="ARBA00022921"/>
    </source>
</evidence>
<keyword evidence="3 8" id="KW-0945">Host-virus interaction</keyword>
<comment type="similarity">
    <text evidence="8">Belongs to the papillomaviridae L1 protein family.</text>
</comment>
<evidence type="ECO:0000256" key="4">
    <source>
        <dbReference type="ARBA" id="ARBA00022804"/>
    </source>
</evidence>
<dbReference type="EMBL" id="MG571095">
    <property type="protein sequence ID" value="AUT11928.1"/>
    <property type="molecule type" value="Genomic_DNA"/>
</dbReference>
<dbReference type="PRINTS" id="PR00865">
    <property type="entry name" value="HPVCAPSIDL1"/>
</dbReference>
<evidence type="ECO:0000313" key="9">
    <source>
        <dbReference type="EMBL" id="AUT11928.1"/>
    </source>
</evidence>
<comment type="subcellular location">
    <subcellularLocation>
        <location evidence="1 8">Virion</location>
    </subcellularLocation>
</comment>
<comment type="function">
    <text evidence="8">Forms an icosahedral capsid with a T=7 symmetry and a 50 nm diameter. The capsid is composed of 72 pentamers linked to each other by disulfide bonds and associated with L2 proteins. Binds to heparan sulfate proteoglycans on cell surface of basal layer keratinocytes to provide initial virion attachment. This binding mediates a conformational change in the virus capsid that facilitates efficient infection. The virion enters the host cell via endocytosis. During virus trafficking, L1 protein dissociates from the viral DNA and the genomic DNA is released to the host nucleus. The virion assembly takes place within the cell nucleus. Encapsulates the genomic DNA together with protein L2.</text>
</comment>
<sequence>MAFWTASGNKLYLPPTPVTKTSSTDAYVIRTNVYYHANSERLLTVGHPYYEIRSADEQTVEVPKVSCNQYRVFRIRFPDPNKFALADQSIFNPETERLVWAMRGVEIGRGQPLGIGLTGHPLFNRYDDTENPRTYMPDPVPDGRQNVSSDTKQTQLFILGCAPPLGEHWAPALRCDPKGDEAPAPRGSCPPLELVSSVIEDGDMIDIGYGAMDFNRLQDNKSDAPLDINTSICKYTDYIRMGKDTYGDHLFFYGRREQMYTRHFFNRNGTVGDAVPGSKFLVAKAGRELKPSSSVYFGSPSGSLVSSDSQLFNRPYWLMRAQGQNNGICWENQAFVTVVDTTRGTNFNLSVLTTEQKPTDYDASKYKNYLRHVEEYELSFILQLCKVPLTPDVLANIYTMNPDVLEDWNLGVNPPPSATLEDTYRYLKSLATPCPDKVQPFIKMDSGHDPGQKRALRIANSVASRPAKKKRK</sequence>
<name>A0A2I8B2R4_9PAPI</name>
<keyword evidence="8" id="KW-1145">T=7 icosahedral capsid protein</keyword>
<dbReference type="SUPFAM" id="SSF88648">
    <property type="entry name" value="Group I dsDNA viruses"/>
    <property type="match status" value="1"/>
</dbReference>
<comment type="subunit">
    <text evidence="8">Self-assembles into homopentamers. The capsid has an icosahedral symmetry and consists of 72 capsomers, with each capsomer being a pentamer of L1. Interacts with the minor capsid protein L2; this interaction is necessary for viral genome encapsidation.</text>
</comment>
<dbReference type="GO" id="GO:0005198">
    <property type="term" value="F:structural molecule activity"/>
    <property type="evidence" value="ECO:0007669"/>
    <property type="project" value="InterPro"/>
</dbReference>
<evidence type="ECO:0000256" key="8">
    <source>
        <dbReference type="RuleBase" id="RU361248"/>
    </source>
</evidence>
<evidence type="ECO:0000256" key="1">
    <source>
        <dbReference type="ARBA" id="ARBA00004328"/>
    </source>
</evidence>
<gene>
    <name evidence="8" type="primary">L1</name>
</gene>